<dbReference type="HAMAP" id="MF_00052_B">
    <property type="entry name" value="RNase_HII_B"/>
    <property type="match status" value="1"/>
</dbReference>
<dbReference type="GO" id="GO:0032299">
    <property type="term" value="C:ribonuclease H2 complex"/>
    <property type="evidence" value="ECO:0007669"/>
    <property type="project" value="TreeGrafter"/>
</dbReference>
<evidence type="ECO:0000256" key="6">
    <source>
        <dbReference type="ARBA" id="ARBA00012180"/>
    </source>
</evidence>
<keyword evidence="9 14" id="KW-0540">Nuclease</keyword>
<feature type="domain" description="RNase H type-2" evidence="17">
    <location>
        <begin position="12"/>
        <end position="204"/>
    </location>
</feature>
<protein>
    <recommendedName>
        <fullName evidence="7 14">Ribonuclease HII</fullName>
        <shortName evidence="14">RNase HII</shortName>
        <ecNumber evidence="6 14">3.1.26.4</ecNumber>
    </recommendedName>
</protein>
<dbReference type="GO" id="GO:0006298">
    <property type="term" value="P:mismatch repair"/>
    <property type="evidence" value="ECO:0007669"/>
    <property type="project" value="TreeGrafter"/>
</dbReference>
<keyword evidence="11 14" id="KW-0255">Endonuclease</keyword>
<evidence type="ECO:0000256" key="14">
    <source>
        <dbReference type="HAMAP-Rule" id="MF_00052"/>
    </source>
</evidence>
<dbReference type="PANTHER" id="PTHR10954">
    <property type="entry name" value="RIBONUCLEASE H2 SUBUNIT A"/>
    <property type="match status" value="1"/>
</dbReference>
<dbReference type="InterPro" id="IPR001352">
    <property type="entry name" value="RNase_HII/HIII"/>
</dbReference>
<keyword evidence="13 14" id="KW-0464">Manganese</keyword>
<evidence type="ECO:0000256" key="15">
    <source>
        <dbReference type="PROSITE-ProRule" id="PRU01319"/>
    </source>
</evidence>
<dbReference type="RefSeq" id="WP_074766646.1">
    <property type="nucleotide sequence ID" value="NZ_FNWO01000004.1"/>
</dbReference>
<evidence type="ECO:0000256" key="2">
    <source>
        <dbReference type="ARBA" id="ARBA00001946"/>
    </source>
</evidence>
<dbReference type="OrthoDB" id="9803420at2"/>
<dbReference type="AlphaFoldDB" id="A0A1H6HEI2"/>
<dbReference type="GO" id="GO:0043137">
    <property type="term" value="P:DNA replication, removal of RNA primer"/>
    <property type="evidence" value="ECO:0007669"/>
    <property type="project" value="TreeGrafter"/>
</dbReference>
<dbReference type="Proteomes" id="UP000182983">
    <property type="component" value="Unassembled WGS sequence"/>
</dbReference>
<dbReference type="NCBIfam" id="NF000595">
    <property type="entry name" value="PRK00015.1-3"/>
    <property type="match status" value="1"/>
</dbReference>
<evidence type="ECO:0000256" key="9">
    <source>
        <dbReference type="ARBA" id="ARBA00022722"/>
    </source>
</evidence>
<dbReference type="Pfam" id="PF01351">
    <property type="entry name" value="RNase_HII"/>
    <property type="match status" value="1"/>
</dbReference>
<feature type="binding site" evidence="14 15">
    <location>
        <position position="18"/>
    </location>
    <ligand>
        <name>a divalent metal cation</name>
        <dbReference type="ChEBI" id="CHEBI:60240"/>
    </ligand>
</feature>
<evidence type="ECO:0000256" key="4">
    <source>
        <dbReference type="ARBA" id="ARBA00004496"/>
    </source>
</evidence>
<sequence>MPDFALEAALGGCVVGIDEVGRGPLAGPVIAAAVCLDPTLCYDGLDDSKRLSAKRREALAARLHETALIGIGRAEVAEIDRINILQATFLAMQRAFDALALRLDTPIDHALIDGPHCPKLPCPAHPVVGGDGRSLSIAAASVVAKVQRDALMAALAIEYPGFGWERNAGYGTAVHLDALNRQGPTPHHRRSFAPVARLCGDESR</sequence>
<gene>
    <name evidence="14" type="primary">rnhB</name>
    <name evidence="18" type="ORF">SAMN04244559_01268</name>
</gene>
<feature type="binding site" evidence="14 15">
    <location>
        <position position="19"/>
    </location>
    <ligand>
        <name>a divalent metal cation</name>
        <dbReference type="ChEBI" id="CHEBI:60240"/>
    </ligand>
</feature>
<dbReference type="CDD" id="cd07182">
    <property type="entry name" value="RNase_HII_bacteria_HII_like"/>
    <property type="match status" value="1"/>
</dbReference>
<dbReference type="PANTHER" id="PTHR10954:SF18">
    <property type="entry name" value="RIBONUCLEASE HII"/>
    <property type="match status" value="1"/>
</dbReference>
<keyword evidence="8 14" id="KW-0963">Cytoplasm</keyword>
<reference evidence="19" key="1">
    <citation type="submission" date="2016-10" db="EMBL/GenBank/DDBJ databases">
        <authorList>
            <person name="Varghese N."/>
            <person name="Submissions S."/>
        </authorList>
    </citation>
    <scope>NUCLEOTIDE SEQUENCE [LARGE SCALE GENOMIC DNA]</scope>
    <source>
        <strain evidence="19">DSM 13234</strain>
    </source>
</reference>
<evidence type="ECO:0000256" key="13">
    <source>
        <dbReference type="ARBA" id="ARBA00023211"/>
    </source>
</evidence>
<evidence type="ECO:0000259" key="17">
    <source>
        <dbReference type="PROSITE" id="PS51975"/>
    </source>
</evidence>
<dbReference type="InterPro" id="IPR024567">
    <property type="entry name" value="RNase_HII/HIII_dom"/>
</dbReference>
<organism evidence="18 19">
    <name type="scientific">Magnetospirillum fulvum</name>
    <name type="common">Rhodospirillum fulvum</name>
    <dbReference type="NCBI Taxonomy" id="1082"/>
    <lineage>
        <taxon>Bacteria</taxon>
        <taxon>Pseudomonadati</taxon>
        <taxon>Pseudomonadota</taxon>
        <taxon>Alphaproteobacteria</taxon>
        <taxon>Rhodospirillales</taxon>
        <taxon>Rhodospirillaceae</taxon>
        <taxon>Magnetospirillum</taxon>
    </lineage>
</organism>
<evidence type="ECO:0000256" key="1">
    <source>
        <dbReference type="ARBA" id="ARBA00000077"/>
    </source>
</evidence>
<name>A0A1H6HEI2_MAGFU</name>
<comment type="function">
    <text evidence="3 14 16">Endonuclease that specifically degrades the RNA of RNA-DNA hybrids.</text>
</comment>
<evidence type="ECO:0000256" key="8">
    <source>
        <dbReference type="ARBA" id="ARBA00022490"/>
    </source>
</evidence>
<evidence type="ECO:0000256" key="16">
    <source>
        <dbReference type="RuleBase" id="RU003515"/>
    </source>
</evidence>
<evidence type="ECO:0000313" key="19">
    <source>
        <dbReference type="Proteomes" id="UP000182983"/>
    </source>
</evidence>
<comment type="cofactor">
    <cofactor evidence="14 15">
        <name>Mn(2+)</name>
        <dbReference type="ChEBI" id="CHEBI:29035"/>
    </cofactor>
    <cofactor evidence="14 15">
        <name>Mg(2+)</name>
        <dbReference type="ChEBI" id="CHEBI:18420"/>
    </cofactor>
    <text evidence="14 15">Manganese or magnesium. Binds 1 divalent metal ion per monomer in the absence of substrate. May bind a second metal ion after substrate binding.</text>
</comment>
<dbReference type="Gene3D" id="3.30.420.10">
    <property type="entry name" value="Ribonuclease H-like superfamily/Ribonuclease H"/>
    <property type="match status" value="1"/>
</dbReference>
<dbReference type="GO" id="GO:0005737">
    <property type="term" value="C:cytoplasm"/>
    <property type="evidence" value="ECO:0007669"/>
    <property type="project" value="UniProtKB-SubCell"/>
</dbReference>
<keyword evidence="10 14" id="KW-0479">Metal-binding</keyword>
<evidence type="ECO:0000256" key="12">
    <source>
        <dbReference type="ARBA" id="ARBA00022801"/>
    </source>
</evidence>
<comment type="similarity">
    <text evidence="5 14 16">Belongs to the RNase HII family.</text>
</comment>
<dbReference type="EC" id="3.1.26.4" evidence="6 14"/>
<accession>A0A1H6HEI2</accession>
<evidence type="ECO:0000256" key="3">
    <source>
        <dbReference type="ARBA" id="ARBA00004065"/>
    </source>
</evidence>
<comment type="catalytic activity">
    <reaction evidence="1 14 15 16">
        <text>Endonucleolytic cleavage to 5'-phosphomonoester.</text>
        <dbReference type="EC" id="3.1.26.4"/>
    </reaction>
</comment>
<dbReference type="GO" id="GO:0003723">
    <property type="term" value="F:RNA binding"/>
    <property type="evidence" value="ECO:0007669"/>
    <property type="project" value="UniProtKB-UniRule"/>
</dbReference>
<dbReference type="InterPro" id="IPR022898">
    <property type="entry name" value="RNase_HII"/>
</dbReference>
<dbReference type="GO" id="GO:0030145">
    <property type="term" value="F:manganese ion binding"/>
    <property type="evidence" value="ECO:0007669"/>
    <property type="project" value="UniProtKB-UniRule"/>
</dbReference>
<feature type="binding site" evidence="14 15">
    <location>
        <position position="113"/>
    </location>
    <ligand>
        <name>a divalent metal cation</name>
        <dbReference type="ChEBI" id="CHEBI:60240"/>
    </ligand>
</feature>
<dbReference type="PROSITE" id="PS51975">
    <property type="entry name" value="RNASE_H_2"/>
    <property type="match status" value="1"/>
</dbReference>
<keyword evidence="12 14" id="KW-0378">Hydrolase</keyword>
<evidence type="ECO:0000256" key="11">
    <source>
        <dbReference type="ARBA" id="ARBA00022759"/>
    </source>
</evidence>
<dbReference type="SUPFAM" id="SSF53098">
    <property type="entry name" value="Ribonuclease H-like"/>
    <property type="match status" value="1"/>
</dbReference>
<dbReference type="EMBL" id="FNWO01000004">
    <property type="protein sequence ID" value="SEH32558.1"/>
    <property type="molecule type" value="Genomic_DNA"/>
</dbReference>
<evidence type="ECO:0000313" key="18">
    <source>
        <dbReference type="EMBL" id="SEH32558.1"/>
    </source>
</evidence>
<dbReference type="InterPro" id="IPR036397">
    <property type="entry name" value="RNaseH_sf"/>
</dbReference>
<comment type="subcellular location">
    <subcellularLocation>
        <location evidence="4 14">Cytoplasm</location>
    </subcellularLocation>
</comment>
<evidence type="ECO:0000256" key="7">
    <source>
        <dbReference type="ARBA" id="ARBA00019179"/>
    </source>
</evidence>
<proteinExistence type="inferred from homology"/>
<dbReference type="InterPro" id="IPR012337">
    <property type="entry name" value="RNaseH-like_sf"/>
</dbReference>
<comment type="cofactor">
    <cofactor evidence="2">
        <name>Mg(2+)</name>
        <dbReference type="ChEBI" id="CHEBI:18420"/>
    </cofactor>
</comment>
<dbReference type="GO" id="GO:0004523">
    <property type="term" value="F:RNA-DNA hybrid ribonuclease activity"/>
    <property type="evidence" value="ECO:0007669"/>
    <property type="project" value="UniProtKB-UniRule"/>
</dbReference>
<evidence type="ECO:0000256" key="5">
    <source>
        <dbReference type="ARBA" id="ARBA00007383"/>
    </source>
</evidence>
<evidence type="ECO:0000256" key="10">
    <source>
        <dbReference type="ARBA" id="ARBA00022723"/>
    </source>
</evidence>
<keyword evidence="19" id="KW-1185">Reference proteome</keyword>